<keyword evidence="3" id="KW-0813">Transport</keyword>
<evidence type="ECO:0000256" key="13">
    <source>
        <dbReference type="SAM" id="Phobius"/>
    </source>
</evidence>
<dbReference type="PANTHER" id="PTHR30529:SF1">
    <property type="entry name" value="CYTOCHROME B561 HOMOLOG 2"/>
    <property type="match status" value="1"/>
</dbReference>
<accession>A0A0C6F9T0</accession>
<feature type="transmembrane region" description="Helical" evidence="13">
    <location>
        <begin position="55"/>
        <end position="72"/>
    </location>
</feature>
<dbReference type="GO" id="GO:0022904">
    <property type="term" value="P:respiratory electron transport chain"/>
    <property type="evidence" value="ECO:0007669"/>
    <property type="project" value="InterPro"/>
</dbReference>
<dbReference type="EMBL" id="AP014704">
    <property type="protein sequence ID" value="BAQ43547.1"/>
    <property type="molecule type" value="Genomic_DNA"/>
</dbReference>
<gene>
    <name evidence="15" type="primary">cybB</name>
    <name evidence="15" type="ORF">Maq22A_c00145</name>
</gene>
<evidence type="ECO:0000256" key="5">
    <source>
        <dbReference type="ARBA" id="ARBA00022617"/>
    </source>
</evidence>
<evidence type="ECO:0000256" key="9">
    <source>
        <dbReference type="ARBA" id="ARBA00022989"/>
    </source>
</evidence>
<comment type="similarity">
    <text evidence="12">Belongs to the cytochrome b561 family.</text>
</comment>
<dbReference type="STRING" id="270351.Maq22A_c00145"/>
<dbReference type="Proteomes" id="UP000061432">
    <property type="component" value="Chromosome"/>
</dbReference>
<evidence type="ECO:0000256" key="2">
    <source>
        <dbReference type="ARBA" id="ARBA00004651"/>
    </source>
</evidence>
<keyword evidence="7" id="KW-0479">Metal-binding</keyword>
<keyword evidence="6 13" id="KW-0812">Transmembrane</keyword>
<dbReference type="Pfam" id="PF01292">
    <property type="entry name" value="Ni_hydr_CYTB"/>
    <property type="match status" value="1"/>
</dbReference>
<dbReference type="SUPFAM" id="SSF81342">
    <property type="entry name" value="Transmembrane di-heme cytochromes"/>
    <property type="match status" value="1"/>
</dbReference>
<dbReference type="RefSeq" id="WP_060845213.1">
    <property type="nucleotide sequence ID" value="NZ_AP014704.1"/>
</dbReference>
<dbReference type="PANTHER" id="PTHR30529">
    <property type="entry name" value="CYTOCHROME B561"/>
    <property type="match status" value="1"/>
</dbReference>
<evidence type="ECO:0000256" key="7">
    <source>
        <dbReference type="ARBA" id="ARBA00022723"/>
    </source>
</evidence>
<keyword evidence="4" id="KW-1003">Cell membrane</keyword>
<evidence type="ECO:0000256" key="11">
    <source>
        <dbReference type="ARBA" id="ARBA00023136"/>
    </source>
</evidence>
<feature type="transmembrane region" description="Helical" evidence="13">
    <location>
        <begin position="92"/>
        <end position="112"/>
    </location>
</feature>
<keyword evidence="11 13" id="KW-0472">Membrane</keyword>
<feature type="transmembrane region" description="Helical" evidence="13">
    <location>
        <begin position="12"/>
        <end position="35"/>
    </location>
</feature>
<protein>
    <submittedName>
        <fullName evidence="15">Cytochrome B561</fullName>
    </submittedName>
</protein>
<evidence type="ECO:0000256" key="12">
    <source>
        <dbReference type="ARBA" id="ARBA00037975"/>
    </source>
</evidence>
<dbReference type="Gene3D" id="1.20.950.20">
    <property type="entry name" value="Transmembrane di-heme cytochromes, Chain C"/>
    <property type="match status" value="1"/>
</dbReference>
<dbReference type="InterPro" id="IPR011577">
    <property type="entry name" value="Cyt_b561_bac/Ni-Hgenase"/>
</dbReference>
<evidence type="ECO:0000256" key="3">
    <source>
        <dbReference type="ARBA" id="ARBA00022448"/>
    </source>
</evidence>
<evidence type="ECO:0000313" key="15">
    <source>
        <dbReference type="EMBL" id="BAQ43547.1"/>
    </source>
</evidence>
<organism evidence="15 16">
    <name type="scientific">Methylobacterium aquaticum</name>
    <dbReference type="NCBI Taxonomy" id="270351"/>
    <lineage>
        <taxon>Bacteria</taxon>
        <taxon>Pseudomonadati</taxon>
        <taxon>Pseudomonadota</taxon>
        <taxon>Alphaproteobacteria</taxon>
        <taxon>Hyphomicrobiales</taxon>
        <taxon>Methylobacteriaceae</taxon>
        <taxon>Methylobacterium</taxon>
    </lineage>
</organism>
<dbReference type="InterPro" id="IPR016174">
    <property type="entry name" value="Di-haem_cyt_TM"/>
</dbReference>
<evidence type="ECO:0000313" key="16">
    <source>
        <dbReference type="Proteomes" id="UP000061432"/>
    </source>
</evidence>
<dbReference type="InterPro" id="IPR052168">
    <property type="entry name" value="Cytochrome_b561_oxidase"/>
</dbReference>
<feature type="domain" description="Cytochrome b561 bacterial/Ni-hydrogenase" evidence="14">
    <location>
        <begin position="9"/>
        <end position="187"/>
    </location>
</feature>
<dbReference type="AlphaFoldDB" id="A0A0C6F9T0"/>
<evidence type="ECO:0000256" key="10">
    <source>
        <dbReference type="ARBA" id="ARBA00023004"/>
    </source>
</evidence>
<evidence type="ECO:0000256" key="4">
    <source>
        <dbReference type="ARBA" id="ARBA00022475"/>
    </source>
</evidence>
<dbReference type="KEGG" id="maqu:Maq22A_c00145"/>
<comment type="cofactor">
    <cofactor evidence="1">
        <name>heme b</name>
        <dbReference type="ChEBI" id="CHEBI:60344"/>
    </cofactor>
</comment>
<evidence type="ECO:0000256" key="8">
    <source>
        <dbReference type="ARBA" id="ARBA00022982"/>
    </source>
</evidence>
<dbReference type="PATRIC" id="fig|270351.10.peg.26"/>
<evidence type="ECO:0000256" key="6">
    <source>
        <dbReference type="ARBA" id="ARBA00022692"/>
    </source>
</evidence>
<sequence length="201" mass="22290">MHTVATPRRYTLVAIVLHWLIALGILVLLGLGLAMTRGPLSPMDRFAFYQWHKSVGLTVLVLMGVRLAWRLFHKPPPLPAAMPKAERRAASAAHLALYSLLLAMPLVGWAMVSASPYNIPTVLYGVIPWPHLPVLPELPNKASVEGVLKLVHSYGAWLLMALLLLHVGAALRHHLVLRDDTLWRMLPLVRRASAKPEVSSR</sequence>
<keyword evidence="5" id="KW-0349">Heme</keyword>
<dbReference type="GO" id="GO:0020037">
    <property type="term" value="F:heme binding"/>
    <property type="evidence" value="ECO:0007669"/>
    <property type="project" value="TreeGrafter"/>
</dbReference>
<feature type="transmembrane region" description="Helical" evidence="13">
    <location>
        <begin position="154"/>
        <end position="175"/>
    </location>
</feature>
<keyword evidence="10" id="KW-0408">Iron</keyword>
<dbReference type="GO" id="GO:0005886">
    <property type="term" value="C:plasma membrane"/>
    <property type="evidence" value="ECO:0007669"/>
    <property type="project" value="UniProtKB-SubCell"/>
</dbReference>
<dbReference type="GO" id="GO:0009055">
    <property type="term" value="F:electron transfer activity"/>
    <property type="evidence" value="ECO:0007669"/>
    <property type="project" value="InterPro"/>
</dbReference>
<reference evidence="16" key="2">
    <citation type="submission" date="2015-01" db="EMBL/GenBank/DDBJ databases">
        <title>Complete genome sequence of Methylobacterium aquaticum strain 22A.</title>
        <authorList>
            <person name="Tani A."/>
            <person name="Ogura Y."/>
            <person name="Hayashi T."/>
        </authorList>
    </citation>
    <scope>NUCLEOTIDE SEQUENCE [LARGE SCALE GENOMIC DNA]</scope>
    <source>
        <strain evidence="16">MA-22A</strain>
    </source>
</reference>
<dbReference type="OrthoDB" id="1247465at2"/>
<evidence type="ECO:0000256" key="1">
    <source>
        <dbReference type="ARBA" id="ARBA00001970"/>
    </source>
</evidence>
<comment type="subcellular location">
    <subcellularLocation>
        <location evidence="2">Cell membrane</location>
        <topology evidence="2">Multi-pass membrane protein</topology>
    </subcellularLocation>
</comment>
<evidence type="ECO:0000259" key="14">
    <source>
        <dbReference type="Pfam" id="PF01292"/>
    </source>
</evidence>
<proteinExistence type="inferred from homology"/>
<keyword evidence="9 13" id="KW-1133">Transmembrane helix</keyword>
<name>A0A0C6F9T0_9HYPH</name>
<reference evidence="15 16" key="1">
    <citation type="journal article" date="2015" name="Genome Announc.">
        <title>Complete Genome Sequence of Methylobacterium aquaticum Strain 22A, Isolated from Racomitrium japonicum Moss.</title>
        <authorList>
            <person name="Tani A."/>
            <person name="Ogura Y."/>
            <person name="Hayashi T."/>
            <person name="Kimbara K."/>
        </authorList>
    </citation>
    <scope>NUCLEOTIDE SEQUENCE [LARGE SCALE GENOMIC DNA]</scope>
    <source>
        <strain evidence="15 16">MA-22A</strain>
    </source>
</reference>
<keyword evidence="8" id="KW-0249">Electron transport</keyword>
<dbReference type="GO" id="GO:0046872">
    <property type="term" value="F:metal ion binding"/>
    <property type="evidence" value="ECO:0007669"/>
    <property type="project" value="UniProtKB-KW"/>
</dbReference>